<dbReference type="GO" id="GO:0005829">
    <property type="term" value="C:cytosol"/>
    <property type="evidence" value="ECO:0007669"/>
    <property type="project" value="TreeGrafter"/>
</dbReference>
<dbReference type="InterPro" id="IPR033129">
    <property type="entry name" value="PEPCASE_His_AS"/>
</dbReference>
<dbReference type="Gene3D" id="1.20.1440.90">
    <property type="entry name" value="Phosphoenolpyruvate/pyruvate domain"/>
    <property type="match status" value="1"/>
</dbReference>
<dbReference type="GO" id="GO:0008964">
    <property type="term" value="F:phosphoenolpyruvate carboxylase activity"/>
    <property type="evidence" value="ECO:0007669"/>
    <property type="project" value="UniProtKB-UniRule"/>
</dbReference>
<dbReference type="InterPro" id="IPR018129">
    <property type="entry name" value="PEP_COase_Lys_AS"/>
</dbReference>
<evidence type="ECO:0000256" key="2">
    <source>
        <dbReference type="ARBA" id="ARBA00003670"/>
    </source>
</evidence>
<dbReference type="InterPro" id="IPR022805">
    <property type="entry name" value="PEP_COase_bac/pln-type"/>
</dbReference>
<dbReference type="PROSITE" id="PS00781">
    <property type="entry name" value="PEPCASE_1"/>
    <property type="match status" value="1"/>
</dbReference>
<comment type="function">
    <text evidence="2 10">Forms oxaloacetate, a four-carbon dicarboxylic acid source for the tricarboxylic acid cycle.</text>
</comment>
<dbReference type="GO" id="GO:0006107">
    <property type="term" value="P:oxaloacetate metabolic process"/>
    <property type="evidence" value="ECO:0007669"/>
    <property type="project" value="UniProtKB-UniRule"/>
</dbReference>
<evidence type="ECO:0000256" key="6">
    <source>
        <dbReference type="ARBA" id="ARBA00022842"/>
    </source>
</evidence>
<dbReference type="InterPro" id="IPR015813">
    <property type="entry name" value="Pyrv/PenolPyrv_kinase-like_dom"/>
</dbReference>
<dbReference type="HAMAP" id="MF_00595">
    <property type="entry name" value="PEPcase_type1"/>
    <property type="match status" value="1"/>
</dbReference>
<keyword evidence="7 10" id="KW-0456">Lyase</keyword>
<reference evidence="13 14" key="1">
    <citation type="submission" date="2019-01" db="EMBL/GenBank/DDBJ databases">
        <authorList>
            <person name="Brito A."/>
        </authorList>
    </citation>
    <scope>NUCLEOTIDE SEQUENCE [LARGE SCALE GENOMIC DNA]</scope>
    <source>
        <strain evidence="13">1</strain>
    </source>
</reference>
<evidence type="ECO:0000256" key="5">
    <source>
        <dbReference type="ARBA" id="ARBA00022419"/>
    </source>
</evidence>
<evidence type="ECO:0000313" key="13">
    <source>
        <dbReference type="EMBL" id="VEP16151.1"/>
    </source>
</evidence>
<evidence type="ECO:0000256" key="3">
    <source>
        <dbReference type="ARBA" id="ARBA00008346"/>
    </source>
</evidence>
<dbReference type="AlphaFoldDB" id="A0A563VXK0"/>
<dbReference type="PROSITE" id="PS00393">
    <property type="entry name" value="PEPCASE_2"/>
    <property type="match status" value="1"/>
</dbReference>
<dbReference type="EC" id="4.1.1.31" evidence="4 10"/>
<accession>A0A563VXK0</accession>
<comment type="catalytic activity">
    <reaction evidence="9 10">
        <text>oxaloacetate + phosphate = phosphoenolpyruvate + hydrogencarbonate</text>
        <dbReference type="Rhea" id="RHEA:28370"/>
        <dbReference type="ChEBI" id="CHEBI:16452"/>
        <dbReference type="ChEBI" id="CHEBI:17544"/>
        <dbReference type="ChEBI" id="CHEBI:43474"/>
        <dbReference type="ChEBI" id="CHEBI:58702"/>
        <dbReference type="EC" id="4.1.1.31"/>
    </reaction>
</comment>
<dbReference type="GO" id="GO:0015977">
    <property type="term" value="P:carbon fixation"/>
    <property type="evidence" value="ECO:0007669"/>
    <property type="project" value="UniProtKB-UniRule"/>
</dbReference>
<dbReference type="InterPro" id="IPR021135">
    <property type="entry name" value="PEP_COase"/>
</dbReference>
<dbReference type="PANTHER" id="PTHR30523:SF6">
    <property type="entry name" value="PHOSPHOENOLPYRUVATE CARBOXYLASE"/>
    <property type="match status" value="1"/>
</dbReference>
<evidence type="ECO:0000256" key="10">
    <source>
        <dbReference type="HAMAP-Rule" id="MF_00595"/>
    </source>
</evidence>
<keyword evidence="6 10" id="KW-0460">Magnesium</keyword>
<feature type="active site" evidence="10 11">
    <location>
        <position position="200"/>
    </location>
</feature>
<dbReference type="NCBIfam" id="NF000584">
    <property type="entry name" value="PRK00009.1"/>
    <property type="match status" value="1"/>
</dbReference>
<dbReference type="Pfam" id="PF00311">
    <property type="entry name" value="PEPcase"/>
    <property type="match status" value="1"/>
</dbReference>
<evidence type="ECO:0000313" key="14">
    <source>
        <dbReference type="Proteomes" id="UP000320055"/>
    </source>
</evidence>
<evidence type="ECO:0000256" key="9">
    <source>
        <dbReference type="ARBA" id="ARBA00048995"/>
    </source>
</evidence>
<comment type="cofactor">
    <cofactor evidence="1 10">
        <name>Mg(2+)</name>
        <dbReference type="ChEBI" id="CHEBI:18420"/>
    </cofactor>
</comment>
<evidence type="ECO:0000256" key="7">
    <source>
        <dbReference type="ARBA" id="ARBA00023239"/>
    </source>
</evidence>
<evidence type="ECO:0000256" key="4">
    <source>
        <dbReference type="ARBA" id="ARBA00012305"/>
    </source>
</evidence>
<keyword evidence="8 10" id="KW-0120">Carbon dioxide fixation</keyword>
<keyword evidence="13" id="KW-0670">Pyruvate</keyword>
<dbReference type="GO" id="GO:0000287">
    <property type="term" value="F:magnesium ion binding"/>
    <property type="evidence" value="ECO:0007669"/>
    <property type="project" value="UniProtKB-UniRule"/>
</dbReference>
<dbReference type="RefSeq" id="WP_144865919.1">
    <property type="nucleotide sequence ID" value="NZ_LR213801.1"/>
</dbReference>
<keyword evidence="14" id="KW-1185">Reference proteome</keyword>
<evidence type="ECO:0000256" key="1">
    <source>
        <dbReference type="ARBA" id="ARBA00001946"/>
    </source>
</evidence>
<dbReference type="PANTHER" id="PTHR30523">
    <property type="entry name" value="PHOSPHOENOLPYRUVATE CARBOXYLASE"/>
    <property type="match status" value="1"/>
</dbReference>
<dbReference type="EMBL" id="CAACVJ010000346">
    <property type="protein sequence ID" value="VEP16151.1"/>
    <property type="molecule type" value="Genomic_DNA"/>
</dbReference>
<dbReference type="GO" id="GO:0006099">
    <property type="term" value="P:tricarboxylic acid cycle"/>
    <property type="evidence" value="ECO:0007669"/>
    <property type="project" value="InterPro"/>
</dbReference>
<gene>
    <name evidence="10 13" type="primary">ppc</name>
    <name evidence="13" type="ORF">H1P_410017</name>
</gene>
<protein>
    <recommendedName>
        <fullName evidence="5 10">Phosphoenolpyruvate carboxylase</fullName>
        <shortName evidence="10">PEPC</shortName>
        <shortName evidence="10">PEPCase</shortName>
        <ecNumber evidence="4 10">4.1.1.31</ecNumber>
    </recommendedName>
</protein>
<feature type="active site" evidence="10 12">
    <location>
        <position position="668"/>
    </location>
</feature>
<evidence type="ECO:0000256" key="8">
    <source>
        <dbReference type="ARBA" id="ARBA00023300"/>
    </source>
</evidence>
<sequence>MSSLLQVSSSEVNKLSKAHLLLRHRLKLIEELWESVLRSEYGQEMVDLLQKMRKVSSPEGQVQDLPQSSVPELIESLPIEDAIQAARAFALYFQLINIVEQHYEQNEQKIFRRENGSNGASSQISSEYGNLSSIENGKESAFGVPGADGLEEIWVEQSNSWNKAGTFQWLFPHLKKINMPPRMLQRLLTELDIRLVFTAHPTEIVRHTIRKKQRRISNILRRMDSAEDQNADRGMSSSWETEEAVAELTEEIRLWWRTDELHQFKPKVLDEVDYALHYFQEVLFDVVPQLAHRLRQSLKSTFPHLTPPNHKFCYFGSWVGSDRDGNPFVTPTVTWETACYQRGIVLNKYLQSVEQLRELLSLSLHWSKVLPELLDSLERDRQRMPEIYENLAMRYRQEPYRLKLAYISQKLQKTCDRNKILANQEGKPQQENIYHTETDFLTDLKLIQNSLAQTSLHCRELDSLISQVEIFGFTLTQLDFRQESSVHSDAITELVAYLGILDQPYNELTETEKVAWLVEELPTRRPLIPREMPFSERTKEVVDTFQMLKKLQREFGLGICHTYIISMTNDVSDVLEVMLLAQEAGLYDPGSGRINIRIVPLFETVDDLKHAPSVMKDLFELELYRAALAGGYNQLATASKETTEDIGLPPLEPTHLQEVMLGYSDSNKDSGFLSSNWEIHKAQKALEKVATQYGVSLRLFHGRGGSVGRGGGPAYAAILAQPTDTIKGRIKITEQGEVLASKYSLPELALYHLETITTAVIQSSLLGSGFDRVKPWHQIMEELATRSRKAYRSLIEQPDFVDFFLSVTPIDVISQLQIGSRPSKRPGKKGSNQKKDISSLRAIPWVFSWTQSRFLLPAWYGIGSALQEFLGQEPTKNLNLLRYFYVKWPFFRMVISKVEMTLAKADLQIAEHYVNKLSSKEDQERFQKLFAQITDEYNLTKEIILKINGQNKLLDSDPELQRSVQLRNGTIVPLGFLQVALIERLRQYSKDDELVHFRPFSKEELLRGAMLTINGIAAGMRNTG</sequence>
<dbReference type="OrthoDB" id="9768133at2"/>
<comment type="subunit">
    <text evidence="10">Homotetramer.</text>
</comment>
<dbReference type="SUPFAM" id="SSF51621">
    <property type="entry name" value="Phosphoenolpyruvate/pyruvate domain"/>
    <property type="match status" value="1"/>
</dbReference>
<dbReference type="PRINTS" id="PR00150">
    <property type="entry name" value="PEPCARBXLASE"/>
</dbReference>
<organism evidence="13 14">
    <name type="scientific">Hyella patelloides LEGE 07179</name>
    <dbReference type="NCBI Taxonomy" id="945734"/>
    <lineage>
        <taxon>Bacteria</taxon>
        <taxon>Bacillati</taxon>
        <taxon>Cyanobacteriota</taxon>
        <taxon>Cyanophyceae</taxon>
        <taxon>Pleurocapsales</taxon>
        <taxon>Hyellaceae</taxon>
        <taxon>Hyella</taxon>
    </lineage>
</organism>
<evidence type="ECO:0000256" key="12">
    <source>
        <dbReference type="PROSITE-ProRule" id="PRU10112"/>
    </source>
</evidence>
<evidence type="ECO:0000256" key="11">
    <source>
        <dbReference type="PROSITE-ProRule" id="PRU10111"/>
    </source>
</evidence>
<dbReference type="Proteomes" id="UP000320055">
    <property type="component" value="Unassembled WGS sequence"/>
</dbReference>
<comment type="similarity">
    <text evidence="3 10">Belongs to the PEPCase type 1 family.</text>
</comment>
<proteinExistence type="inferred from homology"/>
<name>A0A563VXK0_9CYAN</name>